<evidence type="ECO:0000256" key="2">
    <source>
        <dbReference type="ARBA" id="ARBA00022490"/>
    </source>
</evidence>
<feature type="region of interest" description="Disordered" evidence="5">
    <location>
        <begin position="98"/>
        <end position="167"/>
    </location>
</feature>
<feature type="region of interest" description="Disordered" evidence="5">
    <location>
        <begin position="191"/>
        <end position="212"/>
    </location>
</feature>
<feature type="compositionally biased region" description="Low complexity" evidence="5">
    <location>
        <begin position="193"/>
        <end position="210"/>
    </location>
</feature>
<dbReference type="GO" id="GO:0005829">
    <property type="term" value="C:cytosol"/>
    <property type="evidence" value="ECO:0007669"/>
    <property type="project" value="TreeGrafter"/>
</dbReference>
<protein>
    <submittedName>
        <fullName evidence="6">Uncharacterized protein</fullName>
    </submittedName>
</protein>
<dbReference type="AlphaFoldDB" id="A0AAD3DHE8"/>
<dbReference type="EMBL" id="BMAR01000001">
    <property type="protein sequence ID" value="GFR40051.1"/>
    <property type="molecule type" value="Genomic_DNA"/>
</dbReference>
<proteinExistence type="predicted"/>
<evidence type="ECO:0000313" key="6">
    <source>
        <dbReference type="EMBL" id="GFR40051.1"/>
    </source>
</evidence>
<dbReference type="GO" id="GO:0005739">
    <property type="term" value="C:mitochondrion"/>
    <property type="evidence" value="ECO:0007669"/>
    <property type="project" value="TreeGrafter"/>
</dbReference>
<evidence type="ECO:0000313" key="7">
    <source>
        <dbReference type="Proteomes" id="UP001054857"/>
    </source>
</evidence>
<gene>
    <name evidence="6" type="ORF">Agub_g589</name>
</gene>
<dbReference type="InterPro" id="IPR051982">
    <property type="entry name" value="CiliaryAsmbly_MitoImport"/>
</dbReference>
<keyword evidence="4" id="KW-0802">TPR repeat</keyword>
<keyword evidence="3" id="KW-0677">Repeat</keyword>
<sequence>MPVPTKLGPLNEKEKAEFDNIGYDQITNCKDVKKLMRLEAYMRDEGFATTADAVASRLRELGQRAANSEQDPEVSRMLAEEQRRAAEEIAAWSARQRETDAALGAVSKESDMRRPSADPGVGGYPPVRAPAPADSTSGATARISPAAGGDKKQGGSKADSAVGTQVRSGREYYERWEAKAAAALAAVDREETTAPAGAPSSAASAASTAGLARSPQLTERLLELNRGLSPPERLVLSGQERAKGNEHFRAGEFAEAVEHYTLALGLRGAAGDSKLFANRAAAYIKLKMWDAAEVDATAALETEPGAVKVLIRRAAARLELRRPAEALADCDRALAEAADCREAAELRVRAVKALEEAGMKRMAIE</sequence>
<dbReference type="Gene3D" id="1.25.40.10">
    <property type="entry name" value="Tetratricopeptide repeat domain"/>
    <property type="match status" value="1"/>
</dbReference>
<evidence type="ECO:0000256" key="4">
    <source>
        <dbReference type="ARBA" id="ARBA00022803"/>
    </source>
</evidence>
<accession>A0AAD3DHE8</accession>
<feature type="non-terminal residue" evidence="6">
    <location>
        <position position="1"/>
    </location>
</feature>
<keyword evidence="2" id="KW-0963">Cytoplasm</keyword>
<dbReference type="InterPro" id="IPR011990">
    <property type="entry name" value="TPR-like_helical_dom_sf"/>
</dbReference>
<dbReference type="SMART" id="SM00028">
    <property type="entry name" value="TPR"/>
    <property type="match status" value="3"/>
</dbReference>
<evidence type="ECO:0000256" key="1">
    <source>
        <dbReference type="ARBA" id="ARBA00004496"/>
    </source>
</evidence>
<reference evidence="6 7" key="1">
    <citation type="journal article" date="2021" name="Sci. Rep.">
        <title>Genome sequencing of the multicellular alga Astrephomene provides insights into convergent evolution of germ-soma differentiation.</title>
        <authorList>
            <person name="Yamashita S."/>
            <person name="Yamamoto K."/>
            <person name="Matsuzaki R."/>
            <person name="Suzuki S."/>
            <person name="Yamaguchi H."/>
            <person name="Hirooka S."/>
            <person name="Minakuchi Y."/>
            <person name="Miyagishima S."/>
            <person name="Kawachi M."/>
            <person name="Toyoda A."/>
            <person name="Nozaki H."/>
        </authorList>
    </citation>
    <scope>NUCLEOTIDE SEQUENCE [LARGE SCALE GENOMIC DNA]</scope>
    <source>
        <strain evidence="6 7">NIES-4017</strain>
    </source>
</reference>
<evidence type="ECO:0000256" key="5">
    <source>
        <dbReference type="SAM" id="MobiDB-lite"/>
    </source>
</evidence>
<dbReference type="GO" id="GO:0006626">
    <property type="term" value="P:protein targeting to mitochondrion"/>
    <property type="evidence" value="ECO:0007669"/>
    <property type="project" value="TreeGrafter"/>
</dbReference>
<organism evidence="6 7">
    <name type="scientific">Astrephomene gubernaculifera</name>
    <dbReference type="NCBI Taxonomy" id="47775"/>
    <lineage>
        <taxon>Eukaryota</taxon>
        <taxon>Viridiplantae</taxon>
        <taxon>Chlorophyta</taxon>
        <taxon>core chlorophytes</taxon>
        <taxon>Chlorophyceae</taxon>
        <taxon>CS clade</taxon>
        <taxon>Chlamydomonadales</taxon>
        <taxon>Astrephomenaceae</taxon>
        <taxon>Astrephomene</taxon>
    </lineage>
</organism>
<keyword evidence="7" id="KW-1185">Reference proteome</keyword>
<evidence type="ECO:0000256" key="3">
    <source>
        <dbReference type="ARBA" id="ARBA00022737"/>
    </source>
</evidence>
<dbReference type="GO" id="GO:0031072">
    <property type="term" value="F:heat shock protein binding"/>
    <property type="evidence" value="ECO:0007669"/>
    <property type="project" value="TreeGrafter"/>
</dbReference>
<dbReference type="InterPro" id="IPR019734">
    <property type="entry name" value="TPR_rpt"/>
</dbReference>
<comment type="subcellular location">
    <subcellularLocation>
        <location evidence="1">Cytoplasm</location>
    </subcellularLocation>
</comment>
<dbReference type="SUPFAM" id="SSF48452">
    <property type="entry name" value="TPR-like"/>
    <property type="match status" value="1"/>
</dbReference>
<dbReference type="Proteomes" id="UP001054857">
    <property type="component" value="Unassembled WGS sequence"/>
</dbReference>
<dbReference type="PANTHER" id="PTHR45984:SF1">
    <property type="entry name" value="SPAG1 AXONEMAL DYNEIN ASSEMBLY FACTOR"/>
    <property type="match status" value="1"/>
</dbReference>
<name>A0AAD3DHE8_9CHLO</name>
<comment type="caution">
    <text evidence="6">The sequence shown here is derived from an EMBL/GenBank/DDBJ whole genome shotgun (WGS) entry which is preliminary data.</text>
</comment>
<dbReference type="PANTHER" id="PTHR45984">
    <property type="entry name" value="RNA (RNA) POLYMERASE II ASSOCIATED PROTEIN HOMOLOG"/>
    <property type="match status" value="1"/>
</dbReference>